<accession>A0A4S8JMU5</accession>
<proteinExistence type="predicted"/>
<sequence>MRLRGAAVSGSGAGAAVAAVAGVAGSAAVAAPGDGEVVTTKALPPKFLRYTSLIPDLDRFGSADLTLDGVIYVEISSFLHGCEGNAVTKLANEIYLT</sequence>
<dbReference type="EMBL" id="PYDT01000004">
    <property type="protein sequence ID" value="THU63583.1"/>
    <property type="molecule type" value="Genomic_DNA"/>
</dbReference>
<organism evidence="1 2">
    <name type="scientific">Musa balbisiana</name>
    <name type="common">Banana</name>
    <dbReference type="NCBI Taxonomy" id="52838"/>
    <lineage>
        <taxon>Eukaryota</taxon>
        <taxon>Viridiplantae</taxon>
        <taxon>Streptophyta</taxon>
        <taxon>Embryophyta</taxon>
        <taxon>Tracheophyta</taxon>
        <taxon>Spermatophyta</taxon>
        <taxon>Magnoliopsida</taxon>
        <taxon>Liliopsida</taxon>
        <taxon>Zingiberales</taxon>
        <taxon>Musaceae</taxon>
        <taxon>Musa</taxon>
    </lineage>
</organism>
<protein>
    <submittedName>
        <fullName evidence="1">Uncharacterized protein</fullName>
    </submittedName>
</protein>
<name>A0A4S8JMU5_MUSBA</name>
<dbReference type="AlphaFoldDB" id="A0A4S8JMU5"/>
<dbReference type="Proteomes" id="UP000317650">
    <property type="component" value="Chromosome 1"/>
</dbReference>
<evidence type="ECO:0000313" key="2">
    <source>
        <dbReference type="Proteomes" id="UP000317650"/>
    </source>
</evidence>
<reference evidence="1 2" key="1">
    <citation type="journal article" date="2019" name="Nat. Plants">
        <title>Genome sequencing of Musa balbisiana reveals subgenome evolution and function divergence in polyploid bananas.</title>
        <authorList>
            <person name="Yao X."/>
        </authorList>
    </citation>
    <scope>NUCLEOTIDE SEQUENCE [LARGE SCALE GENOMIC DNA]</scope>
    <source>
        <strain evidence="2">cv. DH-PKW</strain>
        <tissue evidence="1">Leaves</tissue>
    </source>
</reference>
<gene>
    <name evidence="1" type="ORF">C4D60_Mb01t17350</name>
</gene>
<evidence type="ECO:0000313" key="1">
    <source>
        <dbReference type="EMBL" id="THU63583.1"/>
    </source>
</evidence>
<comment type="caution">
    <text evidence="1">The sequence shown here is derived from an EMBL/GenBank/DDBJ whole genome shotgun (WGS) entry which is preliminary data.</text>
</comment>
<keyword evidence="2" id="KW-1185">Reference proteome</keyword>